<accession>A0A0K2TC79</accession>
<organism evidence="3">
    <name type="scientific">Lepeophtheirus salmonis</name>
    <name type="common">Salmon louse</name>
    <name type="synonym">Caligus salmonis</name>
    <dbReference type="NCBI Taxonomy" id="72036"/>
    <lineage>
        <taxon>Eukaryota</taxon>
        <taxon>Metazoa</taxon>
        <taxon>Ecdysozoa</taxon>
        <taxon>Arthropoda</taxon>
        <taxon>Crustacea</taxon>
        <taxon>Multicrustacea</taxon>
        <taxon>Hexanauplia</taxon>
        <taxon>Copepoda</taxon>
        <taxon>Siphonostomatoida</taxon>
        <taxon>Caligidae</taxon>
        <taxon>Lepeophtheirus</taxon>
    </lineage>
</organism>
<evidence type="ECO:0000313" key="2">
    <source>
        <dbReference type="EMBL" id="CAF3017331.1"/>
    </source>
</evidence>
<dbReference type="EMBL" id="HG994587">
    <property type="protein sequence ID" value="CAF3017331.1"/>
    <property type="molecule type" value="Genomic_DNA"/>
</dbReference>
<feature type="compositionally biased region" description="Polar residues" evidence="1">
    <location>
        <begin position="1"/>
        <end position="24"/>
    </location>
</feature>
<sequence>MRNSTICSGKQCQKKSTQTPTGTAASFHRTSPEQHFSQQYLAFIDTIILQMADRYSSSQFNLAAYKVLGDMLISGRVLDEKAIKEYPELQKDVLALQLSMYRQTTKAKSMQEALKEYKAMTPDVCHLFSQVSHEVASRVSSNLKRMQA</sequence>
<proteinExistence type="predicted"/>
<keyword evidence="4" id="KW-1185">Reference proteome</keyword>
<protein>
    <submittedName>
        <fullName evidence="2">(salmon louse) hypothetical protein</fullName>
    </submittedName>
    <submittedName>
        <fullName evidence="3">Zinc finger MYMtype protein 1like [Xenopus (Silurana) tropicalis]</fullName>
    </submittedName>
</protein>
<evidence type="ECO:0000313" key="4">
    <source>
        <dbReference type="Proteomes" id="UP000675881"/>
    </source>
</evidence>
<evidence type="ECO:0000313" key="3">
    <source>
        <dbReference type="EMBL" id="CDW23669.1"/>
    </source>
</evidence>
<dbReference type="AlphaFoldDB" id="A0A0K2TC79"/>
<dbReference type="EMBL" id="HACA01006308">
    <property type="protein sequence ID" value="CDW23669.1"/>
    <property type="molecule type" value="Transcribed_RNA"/>
</dbReference>
<feature type="region of interest" description="Disordered" evidence="1">
    <location>
        <begin position="1"/>
        <end position="29"/>
    </location>
</feature>
<reference evidence="2" key="2">
    <citation type="submission" date="2021-02" db="EMBL/GenBank/DDBJ databases">
        <authorList>
            <person name="Bekaert M."/>
        </authorList>
    </citation>
    <scope>NUCLEOTIDE SEQUENCE</scope>
    <source>
        <strain evidence="2">IoA-00</strain>
    </source>
</reference>
<evidence type="ECO:0000256" key="1">
    <source>
        <dbReference type="SAM" id="MobiDB-lite"/>
    </source>
</evidence>
<reference evidence="3" key="1">
    <citation type="submission" date="2014-05" db="EMBL/GenBank/DDBJ databases">
        <authorList>
            <person name="Chronopoulou M."/>
        </authorList>
    </citation>
    <scope>NUCLEOTIDE SEQUENCE</scope>
    <source>
        <tissue evidence="3">Whole organism</tissue>
    </source>
</reference>
<dbReference type="Proteomes" id="UP000675881">
    <property type="component" value="Chromosome 8"/>
</dbReference>
<gene>
    <name evidence="2" type="ORF">LSAA_14175</name>
</gene>
<name>A0A0K2TC79_LEPSM</name>